<dbReference type="RefSeq" id="WP_042529842.1">
    <property type="nucleotide sequence ID" value="NZ_CDGG01000001.1"/>
</dbReference>
<dbReference type="Pfam" id="PF00440">
    <property type="entry name" value="TetR_N"/>
    <property type="match status" value="1"/>
</dbReference>
<evidence type="ECO:0000256" key="1">
    <source>
        <dbReference type="ARBA" id="ARBA00022491"/>
    </source>
</evidence>
<dbReference type="PRINTS" id="PR00455">
    <property type="entry name" value="HTHTETR"/>
</dbReference>
<dbReference type="InterPro" id="IPR009057">
    <property type="entry name" value="Homeodomain-like_sf"/>
</dbReference>
<dbReference type="PROSITE" id="PS50977">
    <property type="entry name" value="HTH_TETR_2"/>
    <property type="match status" value="1"/>
</dbReference>
<accession>A0A0A1MPJ6</accession>
<evidence type="ECO:0000256" key="4">
    <source>
        <dbReference type="ARBA" id="ARBA00023163"/>
    </source>
</evidence>
<dbReference type="InterPro" id="IPR001647">
    <property type="entry name" value="HTH_TetR"/>
</dbReference>
<evidence type="ECO:0000259" key="6">
    <source>
        <dbReference type="PROSITE" id="PS50977"/>
    </source>
</evidence>
<keyword evidence="2" id="KW-0805">Transcription regulation</keyword>
<protein>
    <submittedName>
        <fullName evidence="7">HTH-type transcriptional regulator TtgR</fullName>
    </submittedName>
</protein>
<evidence type="ECO:0000256" key="3">
    <source>
        <dbReference type="ARBA" id="ARBA00023125"/>
    </source>
</evidence>
<evidence type="ECO:0000313" key="7">
    <source>
        <dbReference type="EMBL" id="CEI80996.1"/>
    </source>
</evidence>
<sequence length="295" mass="34242">MNKKKKQIIEAAQTLFIKKGFSATPIQDILEAANVSKGTFYNYFSSKTECLMAILSFIKEEVIHDRHQLALGKSSSDKEVFVKQIAARFHIDKKHNLMALFASLASSDTAHQELKEFLNQQYLEEVTWMAERICDVFGAKKQKHAYDDAVTCFGTIHLTSKILMDINKTEIPIEETIYFALGQIERANLHPPFLQADYFLPYHQIKDAGEQDSKIELQQTLTALNSKVDKLKNDKLTYYHHFLLEQLKSENPNLFLMESVMNSYQNALLHTELEDKRKYIQILYTQFMEEKRENS</sequence>
<dbReference type="PANTHER" id="PTHR43479">
    <property type="entry name" value="ACREF/ENVCD OPERON REPRESSOR-RELATED"/>
    <property type="match status" value="1"/>
</dbReference>
<dbReference type="GO" id="GO:0003677">
    <property type="term" value="F:DNA binding"/>
    <property type="evidence" value="ECO:0007669"/>
    <property type="project" value="UniProtKB-UniRule"/>
</dbReference>
<dbReference type="GO" id="GO:0045892">
    <property type="term" value="P:negative regulation of DNA-templated transcription"/>
    <property type="evidence" value="ECO:0007669"/>
    <property type="project" value="UniProtKB-ARBA"/>
</dbReference>
<keyword evidence="4" id="KW-0804">Transcription</keyword>
<dbReference type="PANTHER" id="PTHR43479:SF22">
    <property type="entry name" value="TRANSCRIPTIONAL REGULATOR, TETR FAMILY"/>
    <property type="match status" value="1"/>
</dbReference>
<dbReference type="EMBL" id="CDGG01000001">
    <property type="protein sequence ID" value="CEI80996.1"/>
    <property type="molecule type" value="Genomic_DNA"/>
</dbReference>
<dbReference type="FunFam" id="1.10.10.60:FF:000141">
    <property type="entry name" value="TetR family transcriptional regulator"/>
    <property type="match status" value="1"/>
</dbReference>
<dbReference type="SUPFAM" id="SSF46689">
    <property type="entry name" value="Homeodomain-like"/>
    <property type="match status" value="1"/>
</dbReference>
<feature type="DNA-binding region" description="H-T-H motif" evidence="5">
    <location>
        <begin position="25"/>
        <end position="44"/>
    </location>
</feature>
<dbReference type="InterPro" id="IPR050624">
    <property type="entry name" value="HTH-type_Tx_Regulator"/>
</dbReference>
<organism evidence="7 8">
    <name type="scientific">Oceanobacillus oncorhynchi</name>
    <dbReference type="NCBI Taxonomy" id="545501"/>
    <lineage>
        <taxon>Bacteria</taxon>
        <taxon>Bacillati</taxon>
        <taxon>Bacillota</taxon>
        <taxon>Bacilli</taxon>
        <taxon>Bacillales</taxon>
        <taxon>Bacillaceae</taxon>
        <taxon>Oceanobacillus</taxon>
    </lineage>
</organism>
<evidence type="ECO:0000256" key="5">
    <source>
        <dbReference type="PROSITE-ProRule" id="PRU00335"/>
    </source>
</evidence>
<dbReference type="OrthoDB" id="9812993at2"/>
<proteinExistence type="predicted"/>
<reference evidence="7 8" key="1">
    <citation type="submission" date="2014-11" db="EMBL/GenBank/DDBJ databases">
        <authorList>
            <person name="Urmite Genomes Urmite Genomes"/>
        </authorList>
    </citation>
    <scope>NUCLEOTIDE SEQUENCE [LARGE SCALE GENOMIC DNA]</scope>
    <source>
        <strain evidence="7 8">Oc5</strain>
    </source>
</reference>
<keyword evidence="3 5" id="KW-0238">DNA-binding</keyword>
<evidence type="ECO:0000313" key="8">
    <source>
        <dbReference type="Proteomes" id="UP000040453"/>
    </source>
</evidence>
<dbReference type="STRING" id="545501.BN997_00809"/>
<dbReference type="Proteomes" id="UP000040453">
    <property type="component" value="Unassembled WGS sequence"/>
</dbReference>
<gene>
    <name evidence="7" type="primary">ttgR</name>
    <name evidence="7" type="ORF">BN997_00809</name>
</gene>
<evidence type="ECO:0000256" key="2">
    <source>
        <dbReference type="ARBA" id="ARBA00023015"/>
    </source>
</evidence>
<dbReference type="Gene3D" id="1.10.357.10">
    <property type="entry name" value="Tetracycline Repressor, domain 2"/>
    <property type="match status" value="1"/>
</dbReference>
<feature type="domain" description="HTH tetR-type" evidence="6">
    <location>
        <begin position="2"/>
        <end position="62"/>
    </location>
</feature>
<keyword evidence="1" id="KW-0678">Repressor</keyword>
<keyword evidence="8" id="KW-1185">Reference proteome</keyword>
<name>A0A0A1MPJ6_9BACI</name>
<dbReference type="AlphaFoldDB" id="A0A0A1MPJ6"/>